<dbReference type="InterPro" id="IPR005543">
    <property type="entry name" value="PASTA_dom"/>
</dbReference>
<keyword evidence="7" id="KW-1185">Reference proteome</keyword>
<keyword evidence="2" id="KW-0645">Protease</keyword>
<dbReference type="PANTHER" id="PTHR30627:SF1">
    <property type="entry name" value="PEPTIDOGLYCAN D,D-TRANSPEPTIDASE FTSI"/>
    <property type="match status" value="1"/>
</dbReference>
<evidence type="ECO:0000256" key="3">
    <source>
        <dbReference type="ARBA" id="ARBA00023136"/>
    </source>
</evidence>
<feature type="domain" description="PASTA" evidence="5">
    <location>
        <begin position="610"/>
        <end position="668"/>
    </location>
</feature>
<dbReference type="Proteomes" id="UP000237310">
    <property type="component" value="Unassembled WGS sequence"/>
</dbReference>
<proteinExistence type="predicted"/>
<dbReference type="SUPFAM" id="SSF54184">
    <property type="entry name" value="Penicillin-binding protein 2x (pbp-2x), c-terminal domain"/>
    <property type="match status" value="1"/>
</dbReference>
<name>A0A2S5AFW1_9FLAO</name>
<dbReference type="InterPro" id="IPR001460">
    <property type="entry name" value="PCN-bd_Tpept"/>
</dbReference>
<dbReference type="InterPro" id="IPR012338">
    <property type="entry name" value="Beta-lactam/transpept-like"/>
</dbReference>
<evidence type="ECO:0000259" key="5">
    <source>
        <dbReference type="PROSITE" id="PS51178"/>
    </source>
</evidence>
<evidence type="ECO:0000256" key="2">
    <source>
        <dbReference type="ARBA" id="ARBA00022645"/>
    </source>
</evidence>
<keyword evidence="2" id="KW-0378">Hydrolase</keyword>
<dbReference type="InterPro" id="IPR036138">
    <property type="entry name" value="PBP_dimer_sf"/>
</dbReference>
<keyword evidence="3 4" id="KW-0472">Membrane</keyword>
<dbReference type="GO" id="GO:0005886">
    <property type="term" value="C:plasma membrane"/>
    <property type="evidence" value="ECO:0007669"/>
    <property type="project" value="TreeGrafter"/>
</dbReference>
<evidence type="ECO:0000256" key="1">
    <source>
        <dbReference type="ARBA" id="ARBA00004370"/>
    </source>
</evidence>
<dbReference type="Pfam" id="PF03793">
    <property type="entry name" value="PASTA"/>
    <property type="match status" value="1"/>
</dbReference>
<feature type="transmembrane region" description="Helical" evidence="4">
    <location>
        <begin position="12"/>
        <end position="30"/>
    </location>
</feature>
<dbReference type="SUPFAM" id="SSF56601">
    <property type="entry name" value="beta-lactamase/transpeptidase-like"/>
    <property type="match status" value="1"/>
</dbReference>
<dbReference type="PROSITE" id="PS51178">
    <property type="entry name" value="PASTA"/>
    <property type="match status" value="1"/>
</dbReference>
<dbReference type="RefSeq" id="WP_103804583.1">
    <property type="nucleotide sequence ID" value="NZ_PQVG01000001.1"/>
</dbReference>
<dbReference type="SMART" id="SM00740">
    <property type="entry name" value="PASTA"/>
    <property type="match status" value="1"/>
</dbReference>
<dbReference type="AlphaFoldDB" id="A0A2S5AFW1"/>
<dbReference type="InterPro" id="IPR005311">
    <property type="entry name" value="PBP_dimer"/>
</dbReference>
<dbReference type="Gene3D" id="3.90.1310.10">
    <property type="entry name" value="Penicillin-binding protein 2a (Domain 2)"/>
    <property type="match status" value="1"/>
</dbReference>
<reference evidence="6 7" key="1">
    <citation type="submission" date="2018-01" db="EMBL/GenBank/DDBJ databases">
        <authorList>
            <person name="Gaut B.S."/>
            <person name="Morton B.R."/>
            <person name="Clegg M.T."/>
            <person name="Duvall M.R."/>
        </authorList>
    </citation>
    <scope>NUCLEOTIDE SEQUENCE [LARGE SCALE GENOMIC DNA]</scope>
    <source>
        <strain evidence="6 7">HR-AY</strain>
    </source>
</reference>
<dbReference type="Pfam" id="PF03717">
    <property type="entry name" value="PBP_dimer"/>
    <property type="match status" value="1"/>
</dbReference>
<evidence type="ECO:0000313" key="7">
    <source>
        <dbReference type="Proteomes" id="UP000237310"/>
    </source>
</evidence>
<dbReference type="Pfam" id="PF00905">
    <property type="entry name" value="Transpeptidase"/>
    <property type="match status" value="1"/>
</dbReference>
<keyword evidence="4" id="KW-0812">Transmembrane</keyword>
<dbReference type="GO" id="GO:0008658">
    <property type="term" value="F:penicillin binding"/>
    <property type="evidence" value="ECO:0007669"/>
    <property type="project" value="InterPro"/>
</dbReference>
<dbReference type="PANTHER" id="PTHR30627">
    <property type="entry name" value="PEPTIDOGLYCAN D,D-TRANSPEPTIDASE"/>
    <property type="match status" value="1"/>
</dbReference>
<dbReference type="Gene3D" id="3.40.710.10">
    <property type="entry name" value="DD-peptidase/beta-lactamase superfamily"/>
    <property type="match status" value="1"/>
</dbReference>
<protein>
    <submittedName>
        <fullName evidence="6">Penicillin-binding protein</fullName>
    </submittedName>
</protein>
<dbReference type="EMBL" id="PQVG01000001">
    <property type="protein sequence ID" value="POY41444.1"/>
    <property type="molecule type" value="Genomic_DNA"/>
</dbReference>
<sequence length="668" mass="74798">MAVEDKKISYRIYIIATIIFMLALAIAIKLTNIQWVEGDYYRKLAKDRTVKNFVLPANKGNIYSADGSLLATSIPNYEIRFDAVAPKAEAFDKNVKSLADSLSLLLSKPSYFYLNELRKARANKNRYYLIARDLSYTEFMKIKGFPLFKLGPFKGGIIVEQETVREHPIGEIAERTIGYERKNPNGMPDGKGIEWAYRKYLNGKDGKVLKQKIAKGQWKPISDANQIDPQDGYDVISTIDVYIQDIAHHALLKQLELYQADHGCVVVMETKTGKIKAISNLGRHDDRSYFETTNYAYTESHEPGSTFKLVDLMILLEDKKIDTSTVFNTYGGIIKYSGKSVRDSHEGGYGKISLARGFEVSSNTVMVQAVYNNYKNNPSQFVNHINSFGLNKKLGLEFKGEGKPFIPQPSDKNWSNLSLPWMAFGYGVSVTPLQTLTFYNAVANNGEMVKPQIVSEIKQWDTSIKKYDKVVMNPKICSKETILKLKAVLQNVVKKGTGKGLYSKDFSMAGKTGTAQVNYAKNGGSEKYYASSFVGYFPAESPKYSCIVVVHKPSTINNNYYGADVAGPVFKRIAQKIFTDAPSTNEIKNIDRKIQKQEKEYDAFYTKSQKQQPSKIPNVKGMSGMDAVALFGNLGMKVKIIGIGKVKKQSIQAGEPLEKNTTITLELS</sequence>
<dbReference type="OrthoDB" id="9804124at2"/>
<dbReference type="CDD" id="cd06575">
    <property type="entry name" value="PASTA_Pbp2x-like_2"/>
    <property type="match status" value="1"/>
</dbReference>
<keyword evidence="2" id="KW-0121">Carboxypeptidase</keyword>
<organism evidence="6 7">
    <name type="scientific">Flavobacterium alvei</name>
    <dbReference type="NCBI Taxonomy" id="2080416"/>
    <lineage>
        <taxon>Bacteria</taxon>
        <taxon>Pseudomonadati</taxon>
        <taxon>Bacteroidota</taxon>
        <taxon>Flavobacteriia</taxon>
        <taxon>Flavobacteriales</taxon>
        <taxon>Flavobacteriaceae</taxon>
        <taxon>Flavobacterium</taxon>
    </lineage>
</organism>
<dbReference type="InterPro" id="IPR050515">
    <property type="entry name" value="Beta-lactam/transpept"/>
</dbReference>
<gene>
    <name evidence="6" type="ORF">C3L50_02705</name>
</gene>
<evidence type="ECO:0000256" key="4">
    <source>
        <dbReference type="SAM" id="Phobius"/>
    </source>
</evidence>
<comment type="caution">
    <text evidence="6">The sequence shown here is derived from an EMBL/GenBank/DDBJ whole genome shotgun (WGS) entry which is preliminary data.</text>
</comment>
<accession>A0A2S5AFW1</accession>
<evidence type="ECO:0000313" key="6">
    <source>
        <dbReference type="EMBL" id="POY41444.1"/>
    </source>
</evidence>
<dbReference type="GO" id="GO:0071555">
    <property type="term" value="P:cell wall organization"/>
    <property type="evidence" value="ECO:0007669"/>
    <property type="project" value="TreeGrafter"/>
</dbReference>
<dbReference type="SUPFAM" id="SSF56519">
    <property type="entry name" value="Penicillin binding protein dimerisation domain"/>
    <property type="match status" value="1"/>
</dbReference>
<comment type="subcellular location">
    <subcellularLocation>
        <location evidence="1">Membrane</location>
    </subcellularLocation>
</comment>
<keyword evidence="4" id="KW-1133">Transmembrane helix</keyword>
<dbReference type="GO" id="GO:0004180">
    <property type="term" value="F:carboxypeptidase activity"/>
    <property type="evidence" value="ECO:0007669"/>
    <property type="project" value="UniProtKB-KW"/>
</dbReference>
<dbReference type="Gene3D" id="3.30.450.330">
    <property type="match status" value="1"/>
</dbReference>